<keyword evidence="3 4" id="KW-0862">Zinc</keyword>
<feature type="zinc finger region" description="TRAF-type" evidence="4">
    <location>
        <begin position="120"/>
        <end position="172"/>
    </location>
</feature>
<organism evidence="8 9">
    <name type="scientific">Clytia hemisphaerica</name>
    <dbReference type="NCBI Taxonomy" id="252671"/>
    <lineage>
        <taxon>Eukaryota</taxon>
        <taxon>Metazoa</taxon>
        <taxon>Cnidaria</taxon>
        <taxon>Hydrozoa</taxon>
        <taxon>Hydroidolina</taxon>
        <taxon>Leptothecata</taxon>
        <taxon>Obeliida</taxon>
        <taxon>Clytiidae</taxon>
        <taxon>Clytia</taxon>
    </lineage>
</organism>
<dbReference type="PROSITE" id="PS50089">
    <property type="entry name" value="ZF_RING_2"/>
    <property type="match status" value="1"/>
</dbReference>
<evidence type="ECO:0000256" key="5">
    <source>
        <dbReference type="SAM" id="MobiDB-lite"/>
    </source>
</evidence>
<dbReference type="InterPro" id="IPR001841">
    <property type="entry name" value="Znf_RING"/>
</dbReference>
<dbReference type="GO" id="GO:0008270">
    <property type="term" value="F:zinc ion binding"/>
    <property type="evidence" value="ECO:0007669"/>
    <property type="project" value="UniProtKB-KW"/>
</dbReference>
<dbReference type="Pfam" id="PF00097">
    <property type="entry name" value="zf-C3HC4"/>
    <property type="match status" value="1"/>
</dbReference>
<dbReference type="RefSeq" id="XP_066925505.1">
    <property type="nucleotide sequence ID" value="XM_067069404.1"/>
</dbReference>
<dbReference type="AlphaFoldDB" id="A0A7M6DQ10"/>
<feature type="domain" description="TRAF-type" evidence="7">
    <location>
        <begin position="120"/>
        <end position="172"/>
    </location>
</feature>
<dbReference type="InterPro" id="IPR013083">
    <property type="entry name" value="Znf_RING/FYVE/PHD"/>
</dbReference>
<evidence type="ECO:0000256" key="2">
    <source>
        <dbReference type="ARBA" id="ARBA00022771"/>
    </source>
</evidence>
<dbReference type="PANTHER" id="PTHR10131:SF94">
    <property type="entry name" value="TNF RECEPTOR-ASSOCIATED FACTOR 4"/>
    <property type="match status" value="1"/>
</dbReference>
<keyword evidence="2 4" id="KW-0863">Zinc-finger</keyword>
<evidence type="ECO:0000259" key="7">
    <source>
        <dbReference type="PROSITE" id="PS50145"/>
    </source>
</evidence>
<evidence type="ECO:0000313" key="9">
    <source>
        <dbReference type="Proteomes" id="UP000594262"/>
    </source>
</evidence>
<dbReference type="Gene3D" id="3.30.40.10">
    <property type="entry name" value="Zinc/RING finger domain, C3HC4 (zinc finger)"/>
    <property type="match status" value="3"/>
</dbReference>
<dbReference type="InterPro" id="IPR001293">
    <property type="entry name" value="Znf_TRAF"/>
</dbReference>
<accession>A0A7M6DQ10</accession>
<proteinExistence type="predicted"/>
<dbReference type="PROSITE" id="PS50145">
    <property type="entry name" value="ZF_TRAF"/>
    <property type="match status" value="2"/>
</dbReference>
<feature type="region of interest" description="Disordered" evidence="5">
    <location>
        <begin position="297"/>
        <end position="323"/>
    </location>
</feature>
<evidence type="ECO:0000259" key="6">
    <source>
        <dbReference type="PROSITE" id="PS50089"/>
    </source>
</evidence>
<dbReference type="OrthoDB" id="9049620at2759"/>
<evidence type="ECO:0000256" key="4">
    <source>
        <dbReference type="PROSITE-ProRule" id="PRU00207"/>
    </source>
</evidence>
<feature type="domain" description="RING-type" evidence="6">
    <location>
        <begin position="32"/>
        <end position="74"/>
    </location>
</feature>
<feature type="zinc finger region" description="TRAF-type" evidence="4">
    <location>
        <begin position="174"/>
        <end position="228"/>
    </location>
</feature>
<dbReference type="GeneID" id="136812878"/>
<keyword evidence="9" id="KW-1185">Reference proteome</keyword>
<dbReference type="SUPFAM" id="SSF57850">
    <property type="entry name" value="RING/U-box"/>
    <property type="match status" value="1"/>
</dbReference>
<feature type="domain" description="TRAF-type" evidence="7">
    <location>
        <begin position="174"/>
        <end position="228"/>
    </location>
</feature>
<name>A0A7M6DQ10_9CNID</name>
<dbReference type="Proteomes" id="UP000594262">
    <property type="component" value="Unplaced"/>
</dbReference>
<keyword evidence="1 4" id="KW-0479">Metal-binding</keyword>
<evidence type="ECO:0000313" key="8">
    <source>
        <dbReference type="EnsemblMetazoa" id="CLYHEMP021465.1"/>
    </source>
</evidence>
<sequence>MALSTNNNNVKNDEVGYDFELLEDDRGEGLECLICTYLLKDAVELPCFHAFCKKCLIKWEKKRQSKSVPCPSCNVEHKKNSGHSVGIVDRLIRNKLNVHCKKNKEGCDWVGTIGDYQQQHAEVCTYTEVPCPFEGCDVAFRRKDWETHAVICNYRIVGCQWCSCNFKEIELELHYSECDSYPVECANEGCKQTFKRREDELIGKHVLVECRFQEIPCEFESAGCTKRLLRFEQANHNEAHVQHHLSLIVKDNAKMKNKVDIAEKKQIKMEEIITKQNKKLLAVAKENERLSQIIKQTQPPSVPNHMEKATTTKAPTAKVPTEEKAKVWGENAAVSINTAVATPPTPAKHSSPGGATGVKENKKKDQLMFGISVSLLLSAKSDEFCLHVPDVWYIAINLEDEAVQSDLTIRFCATSNDFDYACSNWGCKVNGKHFAFQSGPYYSKLCLFKAGFHKKSPIVYVVSENNKMVKPESSKEDFMEHHYDLNLEDFVYKEGNENWLFLVIKLHNAK</sequence>
<dbReference type="SUPFAM" id="SSF49599">
    <property type="entry name" value="TRAF domain-like"/>
    <property type="match status" value="1"/>
</dbReference>
<evidence type="ECO:0000256" key="3">
    <source>
        <dbReference type="ARBA" id="ARBA00022833"/>
    </source>
</evidence>
<dbReference type="PROSITE" id="PS00518">
    <property type="entry name" value="ZF_RING_1"/>
    <property type="match status" value="1"/>
</dbReference>
<dbReference type="EnsemblMetazoa" id="CLYHEMT021465.1">
    <property type="protein sequence ID" value="CLYHEMP021465.1"/>
    <property type="gene ID" value="CLYHEMG021465"/>
</dbReference>
<dbReference type="PANTHER" id="PTHR10131">
    <property type="entry name" value="TNF RECEPTOR ASSOCIATED FACTOR"/>
    <property type="match status" value="1"/>
</dbReference>
<evidence type="ECO:0000256" key="1">
    <source>
        <dbReference type="ARBA" id="ARBA00022723"/>
    </source>
</evidence>
<dbReference type="InterPro" id="IPR017907">
    <property type="entry name" value="Znf_RING_CS"/>
</dbReference>
<reference evidence="8" key="1">
    <citation type="submission" date="2021-01" db="UniProtKB">
        <authorList>
            <consortium name="EnsemblMetazoa"/>
        </authorList>
    </citation>
    <scope>IDENTIFICATION</scope>
</reference>
<dbReference type="InterPro" id="IPR018957">
    <property type="entry name" value="Znf_C3HC4_RING-type"/>
</dbReference>
<dbReference type="SMART" id="SM00184">
    <property type="entry name" value="RING"/>
    <property type="match status" value="1"/>
</dbReference>
<dbReference type="Pfam" id="PF02176">
    <property type="entry name" value="zf-TRAF"/>
    <property type="match status" value="1"/>
</dbReference>
<protein>
    <submittedName>
        <fullName evidence="8">Uncharacterized protein</fullName>
    </submittedName>
</protein>